<accession>A0ABU5XV35</accession>
<dbReference type="InterPro" id="IPR029032">
    <property type="entry name" value="AhpD-like"/>
</dbReference>
<dbReference type="Gene3D" id="1.20.1290.10">
    <property type="entry name" value="AhpD-like"/>
    <property type="match status" value="1"/>
</dbReference>
<comment type="caution">
    <text evidence="1">The sequence shown here is derived from an EMBL/GenBank/DDBJ whole genome shotgun (WGS) entry which is preliminary data.</text>
</comment>
<evidence type="ECO:0000313" key="2">
    <source>
        <dbReference type="Proteomes" id="UP001298593"/>
    </source>
</evidence>
<evidence type="ECO:0008006" key="3">
    <source>
        <dbReference type="Google" id="ProtNLM"/>
    </source>
</evidence>
<gene>
    <name evidence="1" type="ORF">KV113_09520</name>
</gene>
<protein>
    <recommendedName>
        <fullName evidence="3">Carboxymuconolactone decarboxylase</fullName>
    </recommendedName>
</protein>
<dbReference type="Proteomes" id="UP001298593">
    <property type="component" value="Unassembled WGS sequence"/>
</dbReference>
<proteinExistence type="predicted"/>
<dbReference type="PANTHER" id="PTHR34846">
    <property type="entry name" value="4-CARBOXYMUCONOLACTONE DECARBOXYLASE FAMILY PROTEIN (AFU_ORTHOLOGUE AFUA_6G11590)"/>
    <property type="match status" value="1"/>
</dbReference>
<sequence>MADDELADYDFVEARTRTIEYEQFNTPARYFSALLTSPPVAAQCVRMGQLARRGQLRGSYTDAERELVDVVLGTDLGYNSIFTVHLPDAIAVGVRPEAILAIRSGDESELTDDERQIAAWARQVVSGSVTDESFAAMVERLGERGTVEFTAFVAFLFMTIRMWQALGVPEPSDQEIDQLVVGLLDGSMEIPDPTSRIG</sequence>
<dbReference type="SUPFAM" id="SSF69118">
    <property type="entry name" value="AhpD-like"/>
    <property type="match status" value="1"/>
</dbReference>
<reference evidence="1 2" key="1">
    <citation type="submission" date="2023-12" db="EMBL/GenBank/DDBJ databases">
        <title>Description of new species of Mycobacterium terrae complex isolated from sewage at the Sao Paulo Zoological Park Foundation in Brazil.</title>
        <authorList>
            <person name="Romagnoli C.L."/>
            <person name="Conceicao E.C."/>
            <person name="Machado E."/>
            <person name="Barreto L.B.P.F."/>
            <person name="Sharma A."/>
            <person name="Silva N.M."/>
            <person name="Marques L.E."/>
            <person name="Juliana M.A."/>
            <person name="Lourenco M.C.S."/>
            <person name="Digiampietri L.A."/>
            <person name="Suffys P.N."/>
            <person name="Viana-Niero C."/>
        </authorList>
    </citation>
    <scope>NUCLEOTIDE SEQUENCE [LARGE SCALE GENOMIC DNA]</scope>
    <source>
        <strain evidence="1 2">MYC340</strain>
    </source>
</reference>
<organism evidence="1 2">
    <name type="scientific">[Mycobacterium] nativiensis</name>
    <dbReference type="NCBI Taxonomy" id="2855503"/>
    <lineage>
        <taxon>Bacteria</taxon>
        <taxon>Bacillati</taxon>
        <taxon>Actinomycetota</taxon>
        <taxon>Actinomycetes</taxon>
        <taxon>Mycobacteriales</taxon>
        <taxon>Mycobacteriaceae</taxon>
        <taxon>Mycolicibacter</taxon>
    </lineage>
</organism>
<dbReference type="EMBL" id="JAYJJU010000007">
    <property type="protein sequence ID" value="MEB3031795.1"/>
    <property type="molecule type" value="Genomic_DNA"/>
</dbReference>
<evidence type="ECO:0000313" key="1">
    <source>
        <dbReference type="EMBL" id="MEB3031795.1"/>
    </source>
</evidence>
<name>A0ABU5XV35_9MYCO</name>
<keyword evidence="2" id="KW-1185">Reference proteome</keyword>
<dbReference type="PANTHER" id="PTHR34846:SF5">
    <property type="entry name" value="CARBOXYMUCONOLACTONE DECARBOXYLASE-LIKE DOMAIN-CONTAINING PROTEIN"/>
    <property type="match status" value="1"/>
</dbReference>
<dbReference type="RefSeq" id="WP_329779952.1">
    <property type="nucleotide sequence ID" value="NZ_JAYJJU010000007.1"/>
</dbReference>